<name>A0A1H7LCL9_OLID1</name>
<dbReference type="RefSeq" id="WP_093321701.1">
    <property type="nucleotide sequence ID" value="NZ_FOAF01000001.1"/>
</dbReference>
<reference evidence="3" key="1">
    <citation type="submission" date="2016-10" db="EMBL/GenBank/DDBJ databases">
        <authorList>
            <person name="Varghese N."/>
            <person name="Submissions S."/>
        </authorList>
    </citation>
    <scope>NUCLEOTIDE SEQUENCE [LARGE SCALE GENOMIC DNA]</scope>
    <source>
        <strain evidence="3">DSM 18733</strain>
    </source>
</reference>
<evidence type="ECO:0000313" key="2">
    <source>
        <dbReference type="EMBL" id="SEK96628.1"/>
    </source>
</evidence>
<dbReference type="Gene3D" id="3.60.120.10">
    <property type="entry name" value="Anthranilate synthase"/>
    <property type="match status" value="1"/>
</dbReference>
<dbReference type="EMBL" id="FOAF01000001">
    <property type="protein sequence ID" value="SEK96628.1"/>
    <property type="molecule type" value="Genomic_DNA"/>
</dbReference>
<dbReference type="SUPFAM" id="SSF56322">
    <property type="entry name" value="ADC synthase"/>
    <property type="match status" value="1"/>
</dbReference>
<dbReference type="InterPro" id="IPR005801">
    <property type="entry name" value="ADC_synthase"/>
</dbReference>
<dbReference type="AlphaFoldDB" id="A0A1H7LCL9"/>
<dbReference type="InterPro" id="IPR015890">
    <property type="entry name" value="Chorismate_C"/>
</dbReference>
<feature type="domain" description="Chorismate-utilising enzyme C-terminal" evidence="1">
    <location>
        <begin position="160"/>
        <end position="416"/>
    </location>
</feature>
<dbReference type="STRING" id="407022.SAMN05661044_01629"/>
<dbReference type="PANTHER" id="PTHR11236:SF9">
    <property type="entry name" value="ANTHRANILATE SYNTHASE COMPONENT 1"/>
    <property type="match status" value="1"/>
</dbReference>
<dbReference type="PANTHER" id="PTHR11236">
    <property type="entry name" value="AMINOBENZOATE/ANTHRANILATE SYNTHASE"/>
    <property type="match status" value="1"/>
</dbReference>
<dbReference type="Pfam" id="PF00425">
    <property type="entry name" value="Chorismate_bind"/>
    <property type="match status" value="1"/>
</dbReference>
<dbReference type="Proteomes" id="UP000199421">
    <property type="component" value="Unassembled WGS sequence"/>
</dbReference>
<gene>
    <name evidence="2" type="ORF">SAMN05661044_01629</name>
</gene>
<dbReference type="OrthoDB" id="9803598at2"/>
<dbReference type="GO" id="GO:0000162">
    <property type="term" value="P:L-tryptophan biosynthetic process"/>
    <property type="evidence" value="ECO:0007669"/>
    <property type="project" value="TreeGrafter"/>
</dbReference>
<proteinExistence type="predicted"/>
<evidence type="ECO:0000259" key="1">
    <source>
        <dbReference type="Pfam" id="PF00425"/>
    </source>
</evidence>
<keyword evidence="3" id="KW-1185">Reference proteome</keyword>
<sequence>MATSSHHVDNIKLFTKQALQWASFFNSACCFHSQGYKKDPYSKFDVLIAAGVKEELINNGSDTTFSKLETFLEEHSDEWIPGFLSYDLKNEVEDLSTSKPNLQGTPLSYFFIPKHLILIKGNKIEIKSEAPTQLFKEIISTIFIDGKLEFNGEIKTEMNNETYTSVFNKLIKHIHQGDIYEINLCLEFYAEKAKLDPLQAFWQLSMISPTPFSCYFKQGDHFVISASPERFLAKRGDLLISQPIKGTAPRGKTPLEDALLIRDLQLNKKEVSENIMIVDLVRNDLTKSAAPATVEVKELMGAYSFKQVHQLISTISCRERDGLALTQTIKNTFPAGSMTGAPKISAMKLIDNYEFTRRGLYAGSIGYFAADGDYDFNVVIRSLCYNAKSKRLSFLVGSAITAEANASQEYQECLWKAQAVLDLLKPDYKNKNA</sequence>
<dbReference type="PRINTS" id="PR00095">
    <property type="entry name" value="ANTSNTHASEI"/>
</dbReference>
<organism evidence="2 3">
    <name type="scientific">Olivibacter domesticus</name>
    <name type="common">Pseudosphingobacterium domesticum</name>
    <dbReference type="NCBI Taxonomy" id="407022"/>
    <lineage>
        <taxon>Bacteria</taxon>
        <taxon>Pseudomonadati</taxon>
        <taxon>Bacteroidota</taxon>
        <taxon>Sphingobacteriia</taxon>
        <taxon>Sphingobacteriales</taxon>
        <taxon>Sphingobacteriaceae</taxon>
        <taxon>Olivibacter</taxon>
    </lineage>
</organism>
<evidence type="ECO:0000313" key="3">
    <source>
        <dbReference type="Proteomes" id="UP000199421"/>
    </source>
</evidence>
<accession>A0A1H7LCL9</accession>
<protein>
    <submittedName>
        <fullName evidence="2">Para-aminobenzoate synthetase component 1</fullName>
    </submittedName>
</protein>
<dbReference type="InterPro" id="IPR019999">
    <property type="entry name" value="Anth_synth_I-like"/>
</dbReference>